<proteinExistence type="predicted"/>
<accession>A0A8S5QFY3</accession>
<reference evidence="1" key="1">
    <citation type="journal article" date="2021" name="Proc. Natl. Acad. Sci. U.S.A.">
        <title>A Catalog of Tens of Thousands of Viruses from Human Metagenomes Reveals Hidden Associations with Chronic Diseases.</title>
        <authorList>
            <person name="Tisza M.J."/>
            <person name="Buck C.B."/>
        </authorList>
    </citation>
    <scope>NUCLEOTIDE SEQUENCE</scope>
    <source>
        <strain evidence="1">CtSLR2</strain>
    </source>
</reference>
<protein>
    <submittedName>
        <fullName evidence="1">Uncharacterized protein</fullName>
    </submittedName>
</protein>
<dbReference type="EMBL" id="BK015640">
    <property type="protein sequence ID" value="DAE17444.1"/>
    <property type="molecule type" value="Genomic_DNA"/>
</dbReference>
<sequence length="30" mass="3652">MFLENIFNQSLVFISFIGALSPYKLRFHYR</sequence>
<organism evidence="1">
    <name type="scientific">Phage sp. ctSLR2</name>
    <dbReference type="NCBI Taxonomy" id="2825796"/>
    <lineage>
        <taxon>Viruses</taxon>
    </lineage>
</organism>
<evidence type="ECO:0000313" key="1">
    <source>
        <dbReference type="EMBL" id="DAE17444.1"/>
    </source>
</evidence>
<name>A0A8S5QFY3_9VIRU</name>